<evidence type="ECO:0000313" key="2">
    <source>
        <dbReference type="Proteomes" id="UP001358417"/>
    </source>
</evidence>
<sequence>MNEAMSEKSETVRKDLGAMNKARRNDDYKNRVDDRKDTIIMWVMWESLSAKIVAHFVDSREFRHAQAHVYDDKHRDRKIERIAHQFLADIEMAAREVEIAADDIQMDIEANARQIKIDIATEGDINSRVVNQYRIKVLFIETKKDLQI</sequence>
<dbReference type="AlphaFoldDB" id="A0AAV9N2C2"/>
<reference evidence="1 2" key="1">
    <citation type="submission" date="2023-08" db="EMBL/GenBank/DDBJ databases">
        <title>Black Yeasts Isolated from many extreme environments.</title>
        <authorList>
            <person name="Coleine C."/>
            <person name="Stajich J.E."/>
            <person name="Selbmann L."/>
        </authorList>
    </citation>
    <scope>NUCLEOTIDE SEQUENCE [LARGE SCALE GENOMIC DNA]</scope>
    <source>
        <strain evidence="1 2">CCFEE 5792</strain>
    </source>
</reference>
<accession>A0AAV9N2C2</accession>
<evidence type="ECO:0000313" key="1">
    <source>
        <dbReference type="EMBL" id="KAK5048247.1"/>
    </source>
</evidence>
<dbReference type="RefSeq" id="XP_064703705.1">
    <property type="nucleotide sequence ID" value="XM_064849481.1"/>
</dbReference>
<proteinExistence type="predicted"/>
<name>A0AAV9N2C2_9EURO</name>
<dbReference type="Proteomes" id="UP001358417">
    <property type="component" value="Unassembled WGS sequence"/>
</dbReference>
<protein>
    <submittedName>
        <fullName evidence="1">Uncharacterized protein</fullName>
    </submittedName>
</protein>
<keyword evidence="2" id="KW-1185">Reference proteome</keyword>
<dbReference type="EMBL" id="JAVRRD010000022">
    <property type="protein sequence ID" value="KAK5048247.1"/>
    <property type="molecule type" value="Genomic_DNA"/>
</dbReference>
<organism evidence="1 2">
    <name type="scientific">Exophiala bonariae</name>
    <dbReference type="NCBI Taxonomy" id="1690606"/>
    <lineage>
        <taxon>Eukaryota</taxon>
        <taxon>Fungi</taxon>
        <taxon>Dikarya</taxon>
        <taxon>Ascomycota</taxon>
        <taxon>Pezizomycotina</taxon>
        <taxon>Eurotiomycetes</taxon>
        <taxon>Chaetothyriomycetidae</taxon>
        <taxon>Chaetothyriales</taxon>
        <taxon>Herpotrichiellaceae</taxon>
        <taxon>Exophiala</taxon>
    </lineage>
</organism>
<comment type="caution">
    <text evidence="1">The sequence shown here is derived from an EMBL/GenBank/DDBJ whole genome shotgun (WGS) entry which is preliminary data.</text>
</comment>
<gene>
    <name evidence="1" type="ORF">LTR84_005917</name>
</gene>
<dbReference type="GeneID" id="89974091"/>